<accession>A0AAW5DY75</accession>
<dbReference type="InterPro" id="IPR034084">
    <property type="entry name" value="Thermitase-like_dom"/>
</dbReference>
<evidence type="ECO:0000256" key="8">
    <source>
        <dbReference type="ARBA" id="ARBA00022837"/>
    </source>
</evidence>
<evidence type="ECO:0000256" key="6">
    <source>
        <dbReference type="ARBA" id="ARBA00022801"/>
    </source>
</evidence>
<evidence type="ECO:0000259" key="11">
    <source>
        <dbReference type="Pfam" id="PF00082"/>
    </source>
</evidence>
<dbReference type="Proteomes" id="UP001431131">
    <property type="component" value="Unassembled WGS sequence"/>
</dbReference>
<feature type="active site" description="Charge relay system" evidence="9">
    <location>
        <position position="199"/>
    </location>
</feature>
<keyword evidence="14" id="KW-1185">Reference proteome</keyword>
<feature type="active site" description="Charge relay system" evidence="9">
    <location>
        <position position="232"/>
    </location>
</feature>
<dbReference type="CDD" id="cd07484">
    <property type="entry name" value="Peptidases_S8_Thermitase_like"/>
    <property type="match status" value="1"/>
</dbReference>
<dbReference type="PROSITE" id="PS00136">
    <property type="entry name" value="SUBTILASE_ASP"/>
    <property type="match status" value="1"/>
</dbReference>
<organism evidence="13 14">
    <name type="scientific">Fredinandcohnia quinoae</name>
    <dbReference type="NCBI Taxonomy" id="2918902"/>
    <lineage>
        <taxon>Bacteria</taxon>
        <taxon>Bacillati</taxon>
        <taxon>Bacillota</taxon>
        <taxon>Bacilli</taxon>
        <taxon>Bacillales</taxon>
        <taxon>Bacillaceae</taxon>
        <taxon>Fredinandcohnia</taxon>
    </lineage>
</organism>
<dbReference type="GO" id="GO:0004252">
    <property type="term" value="F:serine-type endopeptidase activity"/>
    <property type="evidence" value="ECO:0007669"/>
    <property type="project" value="UniProtKB-UniRule"/>
</dbReference>
<dbReference type="PROSITE" id="PS00138">
    <property type="entry name" value="SUBTILASE_SER"/>
    <property type="match status" value="1"/>
</dbReference>
<dbReference type="InterPro" id="IPR036852">
    <property type="entry name" value="Peptidase_S8/S53_dom_sf"/>
</dbReference>
<evidence type="ECO:0000313" key="13">
    <source>
        <dbReference type="EMBL" id="MCH1625591.1"/>
    </source>
</evidence>
<name>A0AAW5DY75_9BACI</name>
<dbReference type="InterPro" id="IPR022398">
    <property type="entry name" value="Peptidase_S8_His-AS"/>
</dbReference>
<gene>
    <name evidence="13" type="ORF">MJG50_09640</name>
</gene>
<keyword evidence="8" id="KW-0106">Calcium</keyword>
<feature type="domain" description="Fervidolysin-like N-terminal prodomain" evidence="12">
    <location>
        <begin position="83"/>
        <end position="154"/>
    </location>
</feature>
<dbReference type="PANTHER" id="PTHR43806">
    <property type="entry name" value="PEPTIDASE S8"/>
    <property type="match status" value="1"/>
</dbReference>
<keyword evidence="4" id="KW-0964">Secreted</keyword>
<dbReference type="InterPro" id="IPR023828">
    <property type="entry name" value="Peptidase_S8_Ser-AS"/>
</dbReference>
<dbReference type="InterPro" id="IPR015500">
    <property type="entry name" value="Peptidase_S8_subtilisin-rel"/>
</dbReference>
<comment type="cofactor">
    <cofactor evidence="1">
        <name>Ca(2+)</name>
        <dbReference type="ChEBI" id="CHEBI:29108"/>
    </cofactor>
</comment>
<keyword evidence="7 9" id="KW-0720">Serine protease</keyword>
<evidence type="ECO:0000256" key="1">
    <source>
        <dbReference type="ARBA" id="ARBA00001913"/>
    </source>
</evidence>
<evidence type="ECO:0000256" key="2">
    <source>
        <dbReference type="ARBA" id="ARBA00004613"/>
    </source>
</evidence>
<feature type="domain" description="Peptidase S8/S53" evidence="11">
    <location>
        <begin position="191"/>
        <end position="434"/>
    </location>
</feature>
<dbReference type="PROSITE" id="PS00137">
    <property type="entry name" value="SUBTILASE_HIS"/>
    <property type="match status" value="1"/>
</dbReference>
<protein>
    <submittedName>
        <fullName evidence="13">S8 family peptidase</fullName>
    </submittedName>
</protein>
<dbReference type="GO" id="GO:0006508">
    <property type="term" value="P:proteolysis"/>
    <property type="evidence" value="ECO:0007669"/>
    <property type="project" value="UniProtKB-KW"/>
</dbReference>
<dbReference type="GO" id="GO:0005576">
    <property type="term" value="C:extracellular region"/>
    <property type="evidence" value="ECO:0007669"/>
    <property type="project" value="UniProtKB-SubCell"/>
</dbReference>
<dbReference type="InterPro" id="IPR000209">
    <property type="entry name" value="Peptidase_S8/S53_dom"/>
</dbReference>
<evidence type="ECO:0000256" key="4">
    <source>
        <dbReference type="ARBA" id="ARBA00022525"/>
    </source>
</evidence>
<dbReference type="SUPFAM" id="SSF52743">
    <property type="entry name" value="Subtilisin-like"/>
    <property type="match status" value="1"/>
</dbReference>
<keyword evidence="6 9" id="KW-0378">Hydrolase</keyword>
<dbReference type="InterPro" id="IPR023827">
    <property type="entry name" value="Peptidase_S8_Asp-AS"/>
</dbReference>
<comment type="subcellular location">
    <subcellularLocation>
        <location evidence="2">Secreted</location>
    </subcellularLocation>
</comment>
<dbReference type="Pfam" id="PF22148">
    <property type="entry name" value="Fervidolysin_NPro-like"/>
    <property type="match status" value="1"/>
</dbReference>
<evidence type="ECO:0000256" key="7">
    <source>
        <dbReference type="ARBA" id="ARBA00022825"/>
    </source>
</evidence>
<dbReference type="InterPro" id="IPR054399">
    <property type="entry name" value="Fervidolysin-like_N_prodom"/>
</dbReference>
<dbReference type="PRINTS" id="PR00723">
    <property type="entry name" value="SUBTILISIN"/>
</dbReference>
<dbReference type="PROSITE" id="PS51892">
    <property type="entry name" value="SUBTILASE"/>
    <property type="match status" value="1"/>
</dbReference>
<evidence type="ECO:0000256" key="3">
    <source>
        <dbReference type="ARBA" id="ARBA00011073"/>
    </source>
</evidence>
<dbReference type="InterPro" id="IPR050131">
    <property type="entry name" value="Peptidase_S8_subtilisin-like"/>
</dbReference>
<dbReference type="Gene3D" id="3.40.50.200">
    <property type="entry name" value="Peptidase S8/S53 domain"/>
    <property type="match status" value="1"/>
</dbReference>
<comment type="caution">
    <text evidence="13">The sequence shown here is derived from an EMBL/GenBank/DDBJ whole genome shotgun (WGS) entry which is preliminary data.</text>
</comment>
<dbReference type="EMBL" id="JAKTTI010000012">
    <property type="protein sequence ID" value="MCH1625591.1"/>
    <property type="molecule type" value="Genomic_DNA"/>
</dbReference>
<proteinExistence type="inferred from homology"/>
<evidence type="ECO:0000313" key="14">
    <source>
        <dbReference type="Proteomes" id="UP001431131"/>
    </source>
</evidence>
<keyword evidence="5 9" id="KW-0645">Protease</keyword>
<dbReference type="AlphaFoldDB" id="A0AAW5DY75"/>
<dbReference type="RefSeq" id="WP_240255214.1">
    <property type="nucleotide sequence ID" value="NZ_JAKTTI010000012.1"/>
</dbReference>
<evidence type="ECO:0000256" key="10">
    <source>
        <dbReference type="RuleBase" id="RU003355"/>
    </source>
</evidence>
<reference evidence="13" key="1">
    <citation type="submission" date="2022-02" db="EMBL/GenBank/DDBJ databases">
        <title>Fredinandcohnia quinoae sp. nov. isolated from Chenopodium quinoa seeds.</title>
        <authorList>
            <person name="Saati-Santamaria Z."/>
            <person name="Flores-Felix J.D."/>
            <person name="Igual J.M."/>
            <person name="Velazquez E."/>
            <person name="Garcia-Fraile P."/>
            <person name="Martinez-Molina E."/>
        </authorList>
    </citation>
    <scope>NUCLEOTIDE SEQUENCE</scope>
    <source>
        <strain evidence="13">SECRCQ15</strain>
    </source>
</reference>
<dbReference type="Pfam" id="PF00082">
    <property type="entry name" value="Peptidase_S8"/>
    <property type="match status" value="1"/>
</dbReference>
<evidence type="ECO:0000259" key="12">
    <source>
        <dbReference type="Pfam" id="PF22148"/>
    </source>
</evidence>
<evidence type="ECO:0000256" key="5">
    <source>
        <dbReference type="ARBA" id="ARBA00022670"/>
    </source>
</evidence>
<feature type="active site" description="Charge relay system" evidence="9">
    <location>
        <position position="386"/>
    </location>
</feature>
<evidence type="ECO:0000256" key="9">
    <source>
        <dbReference type="PROSITE-ProRule" id="PRU01240"/>
    </source>
</evidence>
<sequence>MRKKMGFAITLVVAVGLAIFISFLSVDNQREDGPKITSNPAPITNNQTRQRPHVMNVDALKSYQKVQNHLNNHPKVTVIDHNGKDKSHYHDGQVVVNFKKKLPKTEIDRMLKEINGKLLQQNDSSYIFSSYKLAIPELIKYFDSMENVEFTEPNYILIKNAQPNDLLYNDYQWNLRMIETENGWGFSRGADNVVIAVIDTGVDLDHPDLAGRITNGYNLVKENQTPDDDNGHGTHVAGIIASKTNNHEGIAGITWFNPIMPIKAMGPDGYGSSFDIARGIIWATDNGADVINMSLGNYQKSKMLKHAVDYAYQRDVIMVAASGNDNSSQPSYPAAFPQVLSVAAVDDNGDRAEFSNYGNYIDVSAPGVDIPSTYIDHQYAALSGTSMAAPHVTALAALIRSRNPSLSNKEVIKIIKQTSIDLGKAGKDNLFGEGLIDIVSALERANK</sequence>
<dbReference type="PANTHER" id="PTHR43806:SF11">
    <property type="entry name" value="CEREVISIN-RELATED"/>
    <property type="match status" value="1"/>
</dbReference>
<comment type="similarity">
    <text evidence="3 9 10">Belongs to the peptidase S8 family.</text>
</comment>